<dbReference type="GO" id="GO:0055085">
    <property type="term" value="P:transmembrane transport"/>
    <property type="evidence" value="ECO:0007669"/>
    <property type="project" value="InterPro"/>
</dbReference>
<evidence type="ECO:0000256" key="3">
    <source>
        <dbReference type="SAM" id="MobiDB-lite"/>
    </source>
</evidence>
<feature type="domain" description="CusB-like beta-barrel" evidence="4">
    <location>
        <begin position="242"/>
        <end position="286"/>
    </location>
</feature>
<reference evidence="6" key="1">
    <citation type="submission" date="2016-10" db="EMBL/GenBank/DDBJ databases">
        <authorList>
            <person name="Varghese N."/>
            <person name="Submissions S."/>
        </authorList>
    </citation>
    <scope>NUCLEOTIDE SEQUENCE [LARGE SCALE GENOMIC DNA]</scope>
    <source>
        <strain evidence="6">CGMCC 1.11014</strain>
    </source>
</reference>
<evidence type="ECO:0000256" key="2">
    <source>
        <dbReference type="SAM" id="Coils"/>
    </source>
</evidence>
<dbReference type="EMBL" id="FPBO01000042">
    <property type="protein sequence ID" value="SFV14426.1"/>
    <property type="molecule type" value="Genomic_DNA"/>
</dbReference>
<evidence type="ECO:0000313" key="6">
    <source>
        <dbReference type="Proteomes" id="UP000199391"/>
    </source>
</evidence>
<dbReference type="STRING" id="1035707.SAMN05216552_104218"/>
<feature type="region of interest" description="Disordered" evidence="3">
    <location>
        <begin position="390"/>
        <end position="411"/>
    </location>
</feature>
<dbReference type="PANTHER" id="PTHR30386:SF19">
    <property type="entry name" value="MULTIDRUG EXPORT PROTEIN EMRA-RELATED"/>
    <property type="match status" value="1"/>
</dbReference>
<feature type="region of interest" description="Disordered" evidence="3">
    <location>
        <begin position="340"/>
        <end position="359"/>
    </location>
</feature>
<evidence type="ECO:0000256" key="1">
    <source>
        <dbReference type="ARBA" id="ARBA00004196"/>
    </source>
</evidence>
<protein>
    <submittedName>
        <fullName evidence="5">Multidrug resistance efflux pump</fullName>
    </submittedName>
</protein>
<feature type="coiled-coil region" evidence="2">
    <location>
        <begin position="83"/>
        <end position="138"/>
    </location>
</feature>
<dbReference type="PANTHER" id="PTHR30386">
    <property type="entry name" value="MEMBRANE FUSION SUBUNIT OF EMRAB-TOLC MULTIDRUG EFFLUX PUMP"/>
    <property type="match status" value="1"/>
</dbReference>
<accession>A0A1I7LXJ3</accession>
<sequence length="411" mass="44024">MKQMVAKVFGKPRLALTLLGCAGAAAGLAWWQTQHAGTIRTDNAFVFGHVTRLVSPINGAVDELALAPHSAADQGAVAFVLNKAEYELAITNASTQLRTALREELLKCSSRQAARYRTEQANAALDRSQTLLEQANNLVSKAYLPKDALLERQSSEKQALLNQKLAQLEGDKADYQLVAPLAMRSNVATAIHALSAALATKQRSTLRLDSDAYIYDVFVTRGQTISEGTLLATMVPDGPVEVQANVLESQYRQVRIGQSVDVRFDASPGQKTYRGRVSALVPAVAAAFSPVPRANTDSNWIKVSQRVPVIIALDEAPPASERPPMGSSAEVVIHAGAAARPHAPAAPTLPPPRRRPDEQLAQELAQHIQRVTAAEQRLVPASLPQDPACRSALAAAQPAQPAQRLAHQAGK</sequence>
<evidence type="ECO:0000259" key="4">
    <source>
        <dbReference type="Pfam" id="PF25954"/>
    </source>
</evidence>
<gene>
    <name evidence="5" type="ORF">SAMN05216552_104218</name>
</gene>
<proteinExistence type="predicted"/>
<feature type="compositionally biased region" description="Low complexity" evidence="3">
    <location>
        <begin position="392"/>
        <end position="411"/>
    </location>
</feature>
<dbReference type="Proteomes" id="UP000199391">
    <property type="component" value="Unassembled WGS sequence"/>
</dbReference>
<evidence type="ECO:0000313" key="5">
    <source>
        <dbReference type="EMBL" id="SFV14426.1"/>
    </source>
</evidence>
<dbReference type="Gene3D" id="2.40.30.170">
    <property type="match status" value="1"/>
</dbReference>
<keyword evidence="2" id="KW-0175">Coiled coil</keyword>
<dbReference type="GO" id="GO:0030313">
    <property type="term" value="C:cell envelope"/>
    <property type="evidence" value="ECO:0007669"/>
    <property type="project" value="UniProtKB-SubCell"/>
</dbReference>
<comment type="subcellular location">
    <subcellularLocation>
        <location evidence="1">Cell envelope</location>
    </subcellularLocation>
</comment>
<dbReference type="RefSeq" id="WP_093559869.1">
    <property type="nucleotide sequence ID" value="NZ_FPBO01000042.1"/>
</dbReference>
<keyword evidence="6" id="KW-1185">Reference proteome</keyword>
<dbReference type="AlphaFoldDB" id="A0A1I7LXJ3"/>
<organism evidence="5 6">
    <name type="scientific">Pseudoduganella namucuonensis</name>
    <dbReference type="NCBI Taxonomy" id="1035707"/>
    <lineage>
        <taxon>Bacteria</taxon>
        <taxon>Pseudomonadati</taxon>
        <taxon>Pseudomonadota</taxon>
        <taxon>Betaproteobacteria</taxon>
        <taxon>Burkholderiales</taxon>
        <taxon>Oxalobacteraceae</taxon>
        <taxon>Telluria group</taxon>
        <taxon>Pseudoduganella</taxon>
    </lineage>
</organism>
<dbReference type="InterPro" id="IPR050739">
    <property type="entry name" value="MFP"/>
</dbReference>
<dbReference type="Pfam" id="PF25954">
    <property type="entry name" value="Beta-barrel_RND_2"/>
    <property type="match status" value="1"/>
</dbReference>
<dbReference type="OrthoDB" id="9811754at2"/>
<dbReference type="InterPro" id="IPR058792">
    <property type="entry name" value="Beta-barrel_RND_2"/>
</dbReference>
<name>A0A1I7LXJ3_9BURK</name>